<evidence type="ECO:0000259" key="1">
    <source>
        <dbReference type="Pfam" id="PF03372"/>
    </source>
</evidence>
<dbReference type="GO" id="GO:0003824">
    <property type="term" value="F:catalytic activity"/>
    <property type="evidence" value="ECO:0007669"/>
    <property type="project" value="InterPro"/>
</dbReference>
<comment type="caution">
    <text evidence="2">The sequence shown here is derived from an EMBL/GenBank/DDBJ whole genome shotgun (WGS) entry which is preliminary data.</text>
</comment>
<dbReference type="InterPro" id="IPR036691">
    <property type="entry name" value="Endo/exonu/phosph_ase_sf"/>
</dbReference>
<gene>
    <name evidence="2" type="ORF">J5N97_028368</name>
</gene>
<dbReference type="OrthoDB" id="786811at2759"/>
<feature type="domain" description="Endonuclease/exonuclease/phosphatase" evidence="1">
    <location>
        <begin position="7"/>
        <end position="229"/>
    </location>
</feature>
<dbReference type="Pfam" id="PF03372">
    <property type="entry name" value="Exo_endo_phos"/>
    <property type="match status" value="1"/>
</dbReference>
<organism evidence="2 3">
    <name type="scientific">Dioscorea zingiberensis</name>
    <dbReference type="NCBI Taxonomy" id="325984"/>
    <lineage>
        <taxon>Eukaryota</taxon>
        <taxon>Viridiplantae</taxon>
        <taxon>Streptophyta</taxon>
        <taxon>Embryophyta</taxon>
        <taxon>Tracheophyta</taxon>
        <taxon>Spermatophyta</taxon>
        <taxon>Magnoliopsida</taxon>
        <taxon>Liliopsida</taxon>
        <taxon>Dioscoreales</taxon>
        <taxon>Dioscoreaceae</taxon>
        <taxon>Dioscorea</taxon>
    </lineage>
</organism>
<proteinExistence type="predicted"/>
<evidence type="ECO:0000313" key="2">
    <source>
        <dbReference type="EMBL" id="KAJ0963246.1"/>
    </source>
</evidence>
<accession>A0A9D5BYG0</accession>
<dbReference type="PANTHER" id="PTHR33710">
    <property type="entry name" value="BNAC02G09200D PROTEIN"/>
    <property type="match status" value="1"/>
</dbReference>
<evidence type="ECO:0000313" key="3">
    <source>
        <dbReference type="Proteomes" id="UP001085076"/>
    </source>
</evidence>
<reference evidence="2" key="2">
    <citation type="journal article" date="2022" name="Hortic Res">
        <title>The genome of Dioscorea zingiberensis sheds light on the biosynthesis, origin and evolution of the medicinally important diosgenin saponins.</title>
        <authorList>
            <person name="Li Y."/>
            <person name="Tan C."/>
            <person name="Li Z."/>
            <person name="Guo J."/>
            <person name="Li S."/>
            <person name="Chen X."/>
            <person name="Wang C."/>
            <person name="Dai X."/>
            <person name="Yang H."/>
            <person name="Song W."/>
            <person name="Hou L."/>
            <person name="Xu J."/>
            <person name="Tong Z."/>
            <person name="Xu A."/>
            <person name="Yuan X."/>
            <person name="Wang W."/>
            <person name="Yang Q."/>
            <person name="Chen L."/>
            <person name="Sun Z."/>
            <person name="Wang K."/>
            <person name="Pan B."/>
            <person name="Chen J."/>
            <person name="Bao Y."/>
            <person name="Liu F."/>
            <person name="Qi X."/>
            <person name="Gang D.R."/>
            <person name="Wen J."/>
            <person name="Li J."/>
        </authorList>
    </citation>
    <scope>NUCLEOTIDE SEQUENCE</scope>
    <source>
        <strain evidence="2">Dzin_1.0</strain>
    </source>
</reference>
<dbReference type="InterPro" id="IPR005135">
    <property type="entry name" value="Endo/exonuclease/phosphatase"/>
</dbReference>
<protein>
    <recommendedName>
        <fullName evidence="1">Endonuclease/exonuclease/phosphatase domain-containing protein</fullName>
    </recommendedName>
</protein>
<dbReference type="Proteomes" id="UP001085076">
    <property type="component" value="Miscellaneous, Linkage group lg09"/>
</dbReference>
<reference evidence="2" key="1">
    <citation type="submission" date="2021-03" db="EMBL/GenBank/DDBJ databases">
        <authorList>
            <person name="Li Z."/>
            <person name="Yang C."/>
        </authorList>
    </citation>
    <scope>NUCLEOTIDE SEQUENCE</scope>
    <source>
        <strain evidence="2">Dzin_1.0</strain>
        <tissue evidence="2">Leaf</tissue>
    </source>
</reference>
<sequence>MSIKVLCWNCRGLSNSKTICRIKSLMRNLQPDIVCLVETRADEKRPIKFYNKFGKVWEWAAIPAQGMSGGIITLWKQGVGLVTPIAHSRFSLHLVLTSERPRDWVLSVIYNGQNIYLQKNLWRDLNVISSLNLPRILMGDFNAILNNEEHRGGRFDHYAAKAKQFNDFVSHSQLFDLGYHGTPYTNWCNNQTGLARRWARLDRFLANNAWLTNFDSYYNQHLPRTASDHSPIFLVAKFFSNKKRKVFRFENYWFEYQDCHQNVHKAWNHRENGSPMHSFSHYISRTRTCLSSMLGSHRASPAWTN</sequence>
<dbReference type="Gene3D" id="3.60.10.10">
    <property type="entry name" value="Endonuclease/exonuclease/phosphatase"/>
    <property type="match status" value="1"/>
</dbReference>
<dbReference type="EMBL" id="JAGGNH010000009">
    <property type="protein sequence ID" value="KAJ0963246.1"/>
    <property type="molecule type" value="Genomic_DNA"/>
</dbReference>
<keyword evidence="3" id="KW-1185">Reference proteome</keyword>
<dbReference type="AlphaFoldDB" id="A0A9D5BYG0"/>
<dbReference type="SUPFAM" id="SSF56219">
    <property type="entry name" value="DNase I-like"/>
    <property type="match status" value="1"/>
</dbReference>
<name>A0A9D5BYG0_9LILI</name>
<dbReference type="PANTHER" id="PTHR33710:SF71">
    <property type="entry name" value="ENDONUCLEASE_EXONUCLEASE_PHOSPHATASE DOMAIN-CONTAINING PROTEIN"/>
    <property type="match status" value="1"/>
</dbReference>